<organism evidence="1 2">
    <name type="scientific">Volvox reticuliferus</name>
    <dbReference type="NCBI Taxonomy" id="1737510"/>
    <lineage>
        <taxon>Eukaryota</taxon>
        <taxon>Viridiplantae</taxon>
        <taxon>Chlorophyta</taxon>
        <taxon>core chlorophytes</taxon>
        <taxon>Chlorophyceae</taxon>
        <taxon>CS clade</taxon>
        <taxon>Chlamydomonadales</taxon>
        <taxon>Volvocaceae</taxon>
        <taxon>Volvox</taxon>
    </lineage>
</organism>
<sequence>MRANAVSAAPPAQTGSVIALVPSAPPLPPWQPLAVPLVDRRDEDPGDGSALLPSPFMWRGQVRDFVSDTRCVDDDATETGVSLSGVAPAPSPCGTARCTATLPIDRCPSSASPSAIGAMALCR</sequence>
<evidence type="ECO:0000313" key="2">
    <source>
        <dbReference type="Proteomes" id="UP000722791"/>
    </source>
</evidence>
<dbReference type="AlphaFoldDB" id="A0A8J4G3M4"/>
<evidence type="ECO:0000313" key="1">
    <source>
        <dbReference type="EMBL" id="GIL97900.1"/>
    </source>
</evidence>
<name>A0A8J4G3M4_9CHLO</name>
<protein>
    <submittedName>
        <fullName evidence="1">Uncharacterized protein</fullName>
    </submittedName>
</protein>
<dbReference type="EMBL" id="BNCQ01000005">
    <property type="protein sequence ID" value="GIL97900.1"/>
    <property type="molecule type" value="Genomic_DNA"/>
</dbReference>
<comment type="caution">
    <text evidence="1">The sequence shown here is derived from an EMBL/GenBank/DDBJ whole genome shotgun (WGS) entry which is preliminary data.</text>
</comment>
<accession>A0A8J4G3M4</accession>
<reference evidence="1" key="1">
    <citation type="journal article" date="2021" name="Proc. Natl. Acad. Sci. U.S.A.">
        <title>Three genomes in the algal genus Volvox reveal the fate of a haploid sex-determining region after a transition to homothallism.</title>
        <authorList>
            <person name="Yamamoto K."/>
            <person name="Hamaji T."/>
            <person name="Kawai-Toyooka H."/>
            <person name="Matsuzaki R."/>
            <person name="Takahashi F."/>
            <person name="Nishimura Y."/>
            <person name="Kawachi M."/>
            <person name="Noguchi H."/>
            <person name="Minakuchi Y."/>
            <person name="Umen J.G."/>
            <person name="Toyoda A."/>
            <person name="Nozaki H."/>
        </authorList>
    </citation>
    <scope>NUCLEOTIDE SEQUENCE</scope>
    <source>
        <strain evidence="1">NIES-3785</strain>
    </source>
</reference>
<dbReference type="Proteomes" id="UP000722791">
    <property type="component" value="Unassembled WGS sequence"/>
</dbReference>
<proteinExistence type="predicted"/>
<gene>
    <name evidence="1" type="ORF">Vretimale_3479</name>
</gene>